<organism evidence="3 4">
    <name type="scientific">Cellulomonas avistercoris</name>
    <dbReference type="NCBI Taxonomy" id="2762242"/>
    <lineage>
        <taxon>Bacteria</taxon>
        <taxon>Bacillati</taxon>
        <taxon>Actinomycetota</taxon>
        <taxon>Actinomycetes</taxon>
        <taxon>Micrococcales</taxon>
        <taxon>Cellulomonadaceae</taxon>
        <taxon>Cellulomonas</taxon>
    </lineage>
</organism>
<evidence type="ECO:0000313" key="3">
    <source>
        <dbReference type="EMBL" id="MBD7918398.1"/>
    </source>
</evidence>
<reference evidence="3 4" key="1">
    <citation type="submission" date="2020-08" db="EMBL/GenBank/DDBJ databases">
        <title>A Genomic Blueprint of the Chicken Gut Microbiome.</title>
        <authorList>
            <person name="Gilroy R."/>
            <person name="Ravi A."/>
            <person name="Getino M."/>
            <person name="Pursley I."/>
            <person name="Horton D.L."/>
            <person name="Alikhan N.-F."/>
            <person name="Baker D."/>
            <person name="Gharbi K."/>
            <person name="Hall N."/>
            <person name="Watson M."/>
            <person name="Adriaenssens E.M."/>
            <person name="Foster-Nyarko E."/>
            <person name="Jarju S."/>
            <person name="Secka A."/>
            <person name="Antonio M."/>
            <person name="Oren A."/>
            <person name="Chaudhuri R."/>
            <person name="La Ragione R.M."/>
            <person name="Hildebrand F."/>
            <person name="Pallen M.J."/>
        </authorList>
    </citation>
    <scope>NUCLEOTIDE SEQUENCE [LARGE SCALE GENOMIC DNA]</scope>
    <source>
        <strain evidence="3 4">Sa3CUA2</strain>
    </source>
</reference>
<feature type="transmembrane region" description="Helical" evidence="2">
    <location>
        <begin position="12"/>
        <end position="30"/>
    </location>
</feature>
<feature type="region of interest" description="Disordered" evidence="1">
    <location>
        <begin position="310"/>
        <end position="369"/>
    </location>
</feature>
<keyword evidence="2" id="KW-0812">Transmembrane</keyword>
<evidence type="ECO:0000256" key="2">
    <source>
        <dbReference type="SAM" id="Phobius"/>
    </source>
</evidence>
<dbReference type="RefSeq" id="WP_191782507.1">
    <property type="nucleotide sequence ID" value="NZ_JACSQV010000006.1"/>
</dbReference>
<evidence type="ECO:0000313" key="4">
    <source>
        <dbReference type="Proteomes" id="UP000604241"/>
    </source>
</evidence>
<sequence length="369" mass="38623">MNGTGHRVDGRAVVLFVVLDLLTYALLYWLVMPAFAEVLLAVDPTTSVAIGWVLSAVRLVLVGVVVARSYRRRHGFETRSELLPTAVVAGVTAWSAQLLLGVVASVIVGVAPGSWAMLRDLVVWVGFAVVATLFVQPGPPETMPLRFREALGSDRGAVNVMLVPAVVAVVVLALLLIRMVGSAANDEREARTAADAAALAAVDRWRLDLRSAFDAAVGSSDPASFWAFAGTDLGSLASGSMTSAADRYARANDAELVAIDVDPANARVTVRVRHHDTVPETTTRKESVASAELVLRGGVCRSGSRLGFRIGGTCRTSAPPPPPVPSPTPEPTPSPGEPTPSPTPPPPPPPFVPPSGIGGFLVDTRLTVS</sequence>
<evidence type="ECO:0008006" key="5">
    <source>
        <dbReference type="Google" id="ProtNLM"/>
    </source>
</evidence>
<name>A0ABR8QD93_9CELL</name>
<accession>A0ABR8QD93</accession>
<keyword evidence="2" id="KW-1133">Transmembrane helix</keyword>
<feature type="transmembrane region" description="Helical" evidence="2">
    <location>
        <begin position="156"/>
        <end position="177"/>
    </location>
</feature>
<feature type="compositionally biased region" description="Pro residues" evidence="1">
    <location>
        <begin position="318"/>
        <end position="353"/>
    </location>
</feature>
<protein>
    <recommendedName>
        <fullName evidence="5">Flp pilus-assembly TadG-like N-terminal domain-containing protein</fullName>
    </recommendedName>
</protein>
<keyword evidence="2" id="KW-0472">Membrane</keyword>
<feature type="transmembrane region" description="Helical" evidence="2">
    <location>
        <begin position="50"/>
        <end position="70"/>
    </location>
</feature>
<dbReference type="EMBL" id="JACSQV010000006">
    <property type="protein sequence ID" value="MBD7918398.1"/>
    <property type="molecule type" value="Genomic_DNA"/>
</dbReference>
<feature type="transmembrane region" description="Helical" evidence="2">
    <location>
        <begin position="116"/>
        <end position="135"/>
    </location>
</feature>
<proteinExistence type="predicted"/>
<feature type="transmembrane region" description="Helical" evidence="2">
    <location>
        <begin position="82"/>
        <end position="110"/>
    </location>
</feature>
<gene>
    <name evidence="3" type="ORF">H9657_08925</name>
</gene>
<dbReference type="Proteomes" id="UP000604241">
    <property type="component" value="Unassembled WGS sequence"/>
</dbReference>
<evidence type="ECO:0000256" key="1">
    <source>
        <dbReference type="SAM" id="MobiDB-lite"/>
    </source>
</evidence>
<comment type="caution">
    <text evidence="3">The sequence shown here is derived from an EMBL/GenBank/DDBJ whole genome shotgun (WGS) entry which is preliminary data.</text>
</comment>
<keyword evidence="4" id="KW-1185">Reference proteome</keyword>